<accession>H9GTT3</accession>
<organism evidence="5 6">
    <name type="scientific">Anolis carolinensis</name>
    <name type="common">Green anole</name>
    <name type="synonym">American chameleon</name>
    <dbReference type="NCBI Taxonomy" id="28377"/>
    <lineage>
        <taxon>Eukaryota</taxon>
        <taxon>Metazoa</taxon>
        <taxon>Chordata</taxon>
        <taxon>Craniata</taxon>
        <taxon>Vertebrata</taxon>
        <taxon>Euteleostomi</taxon>
        <taxon>Lepidosauria</taxon>
        <taxon>Squamata</taxon>
        <taxon>Bifurcata</taxon>
        <taxon>Unidentata</taxon>
        <taxon>Episquamata</taxon>
        <taxon>Toxicofera</taxon>
        <taxon>Iguania</taxon>
        <taxon>Dactyloidae</taxon>
        <taxon>Anolis</taxon>
    </lineage>
</organism>
<dbReference type="Bgee" id="ENSACAG00000021951">
    <property type="expression patterns" value="Expressed in lung and 12 other cell types or tissues"/>
</dbReference>
<keyword evidence="6" id="KW-1185">Reference proteome</keyword>
<name>H9GTT3_ANOCA</name>
<dbReference type="PANTHER" id="PTHR10005:SF15">
    <property type="entry name" value="SKI ONCOGENE"/>
    <property type="match status" value="1"/>
</dbReference>
<protein>
    <recommendedName>
        <fullName evidence="4">c-SKI SMAD4-binding domain-containing protein</fullName>
    </recommendedName>
</protein>
<dbReference type="AlphaFoldDB" id="H9GTT3"/>
<evidence type="ECO:0000313" key="5">
    <source>
        <dbReference type="Ensembl" id="ENSACAP00000020291.2"/>
    </source>
</evidence>
<reference evidence="5" key="1">
    <citation type="submission" date="2009-12" db="EMBL/GenBank/DDBJ databases">
        <title>The Genome Sequence of Anolis carolinensis (Green Anole Lizard).</title>
        <authorList>
            <consortium name="The Genome Sequencing Platform"/>
            <person name="Di Palma F."/>
            <person name="Alfoldi J."/>
            <person name="Heiman D."/>
            <person name="Young S."/>
            <person name="Grabherr M."/>
            <person name="Johnson J."/>
            <person name="Lander E.S."/>
            <person name="Lindblad-Toh K."/>
        </authorList>
    </citation>
    <scope>NUCLEOTIDE SEQUENCE [LARGE SCALE GENOMIC DNA]</scope>
    <source>
        <strain evidence="5">JBL SC #1</strain>
    </source>
</reference>
<feature type="compositionally biased region" description="Pro residues" evidence="2">
    <location>
        <begin position="208"/>
        <end position="217"/>
    </location>
</feature>
<dbReference type="Ensembl" id="ENSACAT00000027631.2">
    <property type="protein sequence ID" value="ENSACAP00000020291.2"/>
    <property type="gene ID" value="ENSACAG00000021951.2"/>
</dbReference>
<dbReference type="Gene3D" id="3.10.260.20">
    <property type="entry name" value="Ski"/>
    <property type="match status" value="1"/>
</dbReference>
<evidence type="ECO:0000259" key="4">
    <source>
        <dbReference type="SMART" id="SM01046"/>
    </source>
</evidence>
<evidence type="ECO:0000256" key="2">
    <source>
        <dbReference type="SAM" id="MobiDB-lite"/>
    </source>
</evidence>
<dbReference type="InterPro" id="IPR023216">
    <property type="entry name" value="Tscrpt_reg_SKI_SnoN"/>
</dbReference>
<dbReference type="GO" id="GO:0046332">
    <property type="term" value="F:SMAD binding"/>
    <property type="evidence" value="ECO:0007669"/>
    <property type="project" value="InterPro"/>
</dbReference>
<dbReference type="Proteomes" id="UP000001646">
    <property type="component" value="Unplaced"/>
</dbReference>
<dbReference type="SUPFAM" id="SSF46955">
    <property type="entry name" value="Putative DNA-binding domain"/>
    <property type="match status" value="1"/>
</dbReference>
<feature type="transmembrane region" description="Helical" evidence="3">
    <location>
        <begin position="20"/>
        <end position="41"/>
    </location>
</feature>
<sequence length="244" mass="27909">MAQQTRSICWILYHKITNQILPRCLGLCDVLLLLYFDVFYLDVLKVLGVLPFSAPSCGLITKTDAERLCNALLYGGAVPPRSKKDFNSSSSSPALELELSERSFRVYHECFGKCRGLLVPELYSSPAAACIQCLDCRLLYPPHKFVVHSHKALENRTVHWGFDSANWRAYILLGQDYAGKEEKARLGQRLDEVKEKFDFGRRYKRKAPPPQPPPPQPRVSEEWEGGKGRLWEGCVVRLRRKREV</sequence>
<feature type="region of interest" description="Disordered" evidence="2">
    <location>
        <begin position="199"/>
        <end position="224"/>
    </location>
</feature>
<reference evidence="5" key="3">
    <citation type="submission" date="2025-09" db="UniProtKB">
        <authorList>
            <consortium name="Ensembl"/>
        </authorList>
    </citation>
    <scope>IDENTIFICATION</scope>
</reference>
<keyword evidence="3" id="KW-1133">Transmembrane helix</keyword>
<dbReference type="Gene3D" id="3.10.390.10">
    <property type="entry name" value="SAND domain-like"/>
    <property type="match status" value="1"/>
</dbReference>
<dbReference type="InParanoid" id="H9GTT3"/>
<dbReference type="InterPro" id="IPR037000">
    <property type="entry name" value="Ski_DNA-bd_sf"/>
</dbReference>
<keyword evidence="3" id="KW-0472">Membrane</keyword>
<dbReference type="FunFam" id="3.10.390.10:FF:000002">
    <property type="entry name" value="Putative ski oncogene"/>
    <property type="match status" value="1"/>
</dbReference>
<evidence type="ECO:0000256" key="3">
    <source>
        <dbReference type="SAM" id="Phobius"/>
    </source>
</evidence>
<dbReference type="STRING" id="28377.ENSACAP00000020291"/>
<dbReference type="HOGENOM" id="CLU_105191_0_0_1"/>
<evidence type="ECO:0000256" key="1">
    <source>
        <dbReference type="ARBA" id="ARBA00009513"/>
    </source>
</evidence>
<dbReference type="GeneTree" id="ENSGT00940000160546"/>
<dbReference type="PANTHER" id="PTHR10005">
    <property type="entry name" value="SKI ONCOGENE-RELATED"/>
    <property type="match status" value="1"/>
</dbReference>
<proteinExistence type="inferred from homology"/>
<comment type="similarity">
    <text evidence="1">Belongs to the SKI family.</text>
</comment>
<feature type="domain" description="c-SKI SMAD4-binding" evidence="4">
    <location>
        <begin position="103"/>
        <end position="198"/>
    </location>
</feature>
<dbReference type="SUPFAM" id="SSF63763">
    <property type="entry name" value="SAND domain-like"/>
    <property type="match status" value="1"/>
</dbReference>
<dbReference type="InterPro" id="IPR003380">
    <property type="entry name" value="SKI/SNO/DAC"/>
</dbReference>
<dbReference type="eggNOG" id="ENOG502QTF6">
    <property type="taxonomic scope" value="Eukaryota"/>
</dbReference>
<dbReference type="InterPro" id="IPR009061">
    <property type="entry name" value="DNA-bd_dom_put_sf"/>
</dbReference>
<dbReference type="InterPro" id="IPR014890">
    <property type="entry name" value="c-SKI_SMAD4-bd_dom"/>
</dbReference>
<evidence type="ECO:0000313" key="6">
    <source>
        <dbReference type="Proteomes" id="UP000001646"/>
    </source>
</evidence>
<reference evidence="5" key="2">
    <citation type="submission" date="2025-08" db="UniProtKB">
        <authorList>
            <consortium name="Ensembl"/>
        </authorList>
    </citation>
    <scope>IDENTIFICATION</scope>
</reference>
<dbReference type="InterPro" id="IPR010919">
    <property type="entry name" value="SAND-like_dom_sf"/>
</dbReference>
<keyword evidence="3" id="KW-0812">Transmembrane</keyword>
<dbReference type="Pfam" id="PF08782">
    <property type="entry name" value="c-SKI_SMAD_bind"/>
    <property type="match status" value="1"/>
</dbReference>
<dbReference type="Pfam" id="PF02437">
    <property type="entry name" value="Ski_Sno_DHD"/>
    <property type="match status" value="1"/>
</dbReference>
<dbReference type="SMART" id="SM01046">
    <property type="entry name" value="c-SKI_SMAD_bind"/>
    <property type="match status" value="1"/>
</dbReference>